<protein>
    <submittedName>
        <fullName evidence="6">Transcriptional regulator</fullName>
    </submittedName>
</protein>
<dbReference type="InterPro" id="IPR007324">
    <property type="entry name" value="Sugar-bd_dom_put"/>
</dbReference>
<evidence type="ECO:0000256" key="4">
    <source>
        <dbReference type="ARBA" id="ARBA00023163"/>
    </source>
</evidence>
<dbReference type="PANTHER" id="PTHR34294">
    <property type="entry name" value="TRANSCRIPTIONAL REGULATOR-RELATED"/>
    <property type="match status" value="1"/>
</dbReference>
<sequence>MVKIARLYYEFGYKQEEIAKMEGLSKAKVSRLLDKAHKEGIVEIKVVYPQQEVRELAKELSNHFGLKKVVVVPVIVDHPDAVRNDLGKAVANFLHEIIQKNDVLGVSWGTTLPFVTKQLSTVEGKDITVVQLNGGVTKNYLASQSGIIVEGFVHAFQATPYMLPVPTIVDSIELATAIVNDSNVKQAMILAKQARIALFGIGRASYDSVLVEAGYFKKGKYDELLAKGAVGDICSRFFRLDGSIVDEELNQRTVGIGLEELANKEYSIAVANGEEKAAAIIGALRGKYVNTLFIDEAAAQKCLELIN</sequence>
<dbReference type="Proteomes" id="UP000001556">
    <property type="component" value="Chromosome"/>
</dbReference>
<keyword evidence="2" id="KW-0805">Transcription regulation</keyword>
<dbReference type="PANTHER" id="PTHR34294:SF1">
    <property type="entry name" value="TRANSCRIPTIONAL REGULATOR LSRR"/>
    <property type="match status" value="1"/>
</dbReference>
<evidence type="ECO:0000313" key="6">
    <source>
        <dbReference type="EMBL" id="ABO49661.1"/>
    </source>
</evidence>
<dbReference type="Pfam" id="PF04198">
    <property type="entry name" value="Sugar-bind"/>
    <property type="match status" value="1"/>
</dbReference>
<evidence type="ECO:0000256" key="2">
    <source>
        <dbReference type="ARBA" id="ARBA00023015"/>
    </source>
</evidence>
<dbReference type="HOGENOM" id="CLU_054506_1_1_9"/>
<dbReference type="SUPFAM" id="SSF100950">
    <property type="entry name" value="NagB/RpiA/CoA transferase-like"/>
    <property type="match status" value="1"/>
</dbReference>
<keyword evidence="7" id="KW-1185">Reference proteome</keyword>
<evidence type="ECO:0000259" key="5">
    <source>
        <dbReference type="Pfam" id="PF04198"/>
    </source>
</evidence>
<proteinExistence type="inferred from homology"/>
<keyword evidence="4" id="KW-0804">Transcription</keyword>
<dbReference type="InterPro" id="IPR037171">
    <property type="entry name" value="NagB/RpiA_transferase-like"/>
</dbReference>
<dbReference type="Gene3D" id="3.40.50.1360">
    <property type="match status" value="1"/>
</dbReference>
<accession>A4J3K8</accession>
<evidence type="ECO:0000313" key="7">
    <source>
        <dbReference type="Proteomes" id="UP000001556"/>
    </source>
</evidence>
<dbReference type="InterPro" id="IPR051054">
    <property type="entry name" value="SorC_transcr_regulators"/>
</dbReference>
<dbReference type="eggNOG" id="COG2390">
    <property type="taxonomic scope" value="Bacteria"/>
</dbReference>
<evidence type="ECO:0000256" key="3">
    <source>
        <dbReference type="ARBA" id="ARBA00023125"/>
    </source>
</evidence>
<feature type="domain" description="Sugar-binding" evidence="5">
    <location>
        <begin position="51"/>
        <end position="303"/>
    </location>
</feature>
<organism evidence="6 7">
    <name type="scientific">Desulforamulus reducens (strain ATCC BAA-1160 / DSM 100696 / MI-1)</name>
    <name type="common">Desulfotomaculum reducens</name>
    <dbReference type="NCBI Taxonomy" id="349161"/>
    <lineage>
        <taxon>Bacteria</taxon>
        <taxon>Bacillati</taxon>
        <taxon>Bacillota</taxon>
        <taxon>Clostridia</taxon>
        <taxon>Eubacteriales</taxon>
        <taxon>Peptococcaceae</taxon>
        <taxon>Desulforamulus</taxon>
    </lineage>
</organism>
<comment type="similarity">
    <text evidence="1">Belongs to the SorC transcriptional regulatory family.</text>
</comment>
<keyword evidence="3" id="KW-0238">DNA-binding</keyword>
<dbReference type="EMBL" id="CP000612">
    <property type="protein sequence ID" value="ABO49661.1"/>
    <property type="molecule type" value="Genomic_DNA"/>
</dbReference>
<evidence type="ECO:0000256" key="1">
    <source>
        <dbReference type="ARBA" id="ARBA00010466"/>
    </source>
</evidence>
<dbReference type="AlphaFoldDB" id="A4J3K8"/>
<dbReference type="GO" id="GO:0030246">
    <property type="term" value="F:carbohydrate binding"/>
    <property type="evidence" value="ECO:0007669"/>
    <property type="project" value="InterPro"/>
</dbReference>
<dbReference type="RefSeq" id="WP_011877487.1">
    <property type="nucleotide sequence ID" value="NC_009253.1"/>
</dbReference>
<dbReference type="KEGG" id="drm:Dred_1126"/>
<dbReference type="Gene3D" id="1.10.10.60">
    <property type="entry name" value="Homeodomain-like"/>
    <property type="match status" value="1"/>
</dbReference>
<gene>
    <name evidence="6" type="ordered locus">Dred_1126</name>
</gene>
<name>A4J3K8_DESRM</name>
<reference evidence="6 7" key="1">
    <citation type="submission" date="2007-03" db="EMBL/GenBank/DDBJ databases">
        <title>Complete sequence of Desulfotomaculum reducens MI-1.</title>
        <authorList>
            <consortium name="US DOE Joint Genome Institute"/>
            <person name="Copeland A."/>
            <person name="Lucas S."/>
            <person name="Lapidus A."/>
            <person name="Barry K."/>
            <person name="Detter J.C."/>
            <person name="Glavina del Rio T."/>
            <person name="Hammon N."/>
            <person name="Israni S."/>
            <person name="Dalin E."/>
            <person name="Tice H."/>
            <person name="Pitluck S."/>
            <person name="Sims D."/>
            <person name="Brettin T."/>
            <person name="Bruce D."/>
            <person name="Han C."/>
            <person name="Tapia R."/>
            <person name="Schmutz J."/>
            <person name="Larimer F."/>
            <person name="Land M."/>
            <person name="Hauser L."/>
            <person name="Kyrpides N."/>
            <person name="Kim E."/>
            <person name="Tebo B.M."/>
            <person name="Richardson P."/>
        </authorList>
    </citation>
    <scope>NUCLEOTIDE SEQUENCE [LARGE SCALE GENOMIC DNA]</scope>
    <source>
        <strain evidence="6 7">MI-1</strain>
    </source>
</reference>
<dbReference type="STRING" id="349161.Dred_1126"/>
<dbReference type="GO" id="GO:0003677">
    <property type="term" value="F:DNA binding"/>
    <property type="evidence" value="ECO:0007669"/>
    <property type="project" value="UniProtKB-KW"/>
</dbReference>